<evidence type="ECO:0000313" key="1">
    <source>
        <dbReference type="EMBL" id="MCA9385323.1"/>
    </source>
</evidence>
<dbReference type="Proteomes" id="UP000754563">
    <property type="component" value="Unassembled WGS sequence"/>
</dbReference>
<reference evidence="1" key="2">
    <citation type="journal article" date="2021" name="Microbiome">
        <title>Successional dynamics and alternative stable states in a saline activated sludge microbial community over 9 years.</title>
        <authorList>
            <person name="Wang Y."/>
            <person name="Ye J."/>
            <person name="Ju F."/>
            <person name="Liu L."/>
            <person name="Boyd J.A."/>
            <person name="Deng Y."/>
            <person name="Parks D.H."/>
            <person name="Jiang X."/>
            <person name="Yin X."/>
            <person name="Woodcroft B.J."/>
            <person name="Tyson G.W."/>
            <person name="Hugenholtz P."/>
            <person name="Polz M.F."/>
            <person name="Zhang T."/>
        </authorList>
    </citation>
    <scope>NUCLEOTIDE SEQUENCE</scope>
    <source>
        <strain evidence="1">HKST-UBA11</strain>
    </source>
</reference>
<proteinExistence type="predicted"/>
<dbReference type="EMBL" id="JAGQLH010000013">
    <property type="protein sequence ID" value="MCA9385323.1"/>
    <property type="molecule type" value="Genomic_DNA"/>
</dbReference>
<dbReference type="AlphaFoldDB" id="A0A955L7Y1"/>
<reference evidence="1" key="1">
    <citation type="submission" date="2020-04" db="EMBL/GenBank/DDBJ databases">
        <authorList>
            <person name="Zhang T."/>
        </authorList>
    </citation>
    <scope>NUCLEOTIDE SEQUENCE</scope>
    <source>
        <strain evidence="1">HKST-UBA11</strain>
    </source>
</reference>
<accession>A0A955L7Y1</accession>
<name>A0A955L7Y1_9BACT</name>
<comment type="caution">
    <text evidence="1">The sequence shown here is derived from an EMBL/GenBank/DDBJ whole genome shotgun (WGS) entry which is preliminary data.</text>
</comment>
<gene>
    <name evidence="1" type="ORF">KC717_01605</name>
</gene>
<organism evidence="1 2">
    <name type="scientific">Candidatus Dojkabacteria bacterium</name>
    <dbReference type="NCBI Taxonomy" id="2099670"/>
    <lineage>
        <taxon>Bacteria</taxon>
        <taxon>Candidatus Dojkabacteria</taxon>
    </lineage>
</organism>
<protein>
    <submittedName>
        <fullName evidence="1">Uncharacterized protein</fullName>
    </submittedName>
</protein>
<evidence type="ECO:0000313" key="2">
    <source>
        <dbReference type="Proteomes" id="UP000754563"/>
    </source>
</evidence>
<sequence>MSTEATLLQAVQSQTLKNYEVCPGFEQYSTIFALSTEDYSKTKQRIYWAATSESFKEYLLQLGYPHLFETEPSKAQFLSVDRRTYPGGAATEAENQKRFTYELETAWENLPIERKREYEDMVRQYKRIEPLKQKQIEHLKRSIDQAAKIIHSSETLQELLQLEFNTESSATQKKHQVIELLKKEDVRIIEKDITHFSKKNRARAEISENGSAEIWVAENDTEIFKEIIHEYASIVCMREIIKRQKIASLKSPSDLLVALARGIALKKNPFTTSARAKQKIHKEFDNGLFIIDVITGSKYLKEDLAFLRTT</sequence>